<feature type="domain" description="Manganese/iron superoxide dismutase C-terminal" evidence="2">
    <location>
        <begin position="199"/>
        <end position="240"/>
    </location>
</feature>
<dbReference type="GO" id="GO:0005737">
    <property type="term" value="C:cytoplasm"/>
    <property type="evidence" value="ECO:0007669"/>
    <property type="project" value="TreeGrafter"/>
</dbReference>
<dbReference type="OrthoDB" id="275227at2759"/>
<organism evidence="3 4">
    <name type="scientific">Tuber magnatum</name>
    <name type="common">white Piedmont truffle</name>
    <dbReference type="NCBI Taxonomy" id="42249"/>
    <lineage>
        <taxon>Eukaryota</taxon>
        <taxon>Fungi</taxon>
        <taxon>Dikarya</taxon>
        <taxon>Ascomycota</taxon>
        <taxon>Pezizomycotina</taxon>
        <taxon>Pezizomycetes</taxon>
        <taxon>Pezizales</taxon>
        <taxon>Tuberaceae</taxon>
        <taxon>Tuber</taxon>
    </lineage>
</organism>
<protein>
    <submittedName>
        <fullName evidence="3">Manganese and iron superoxide dismutase</fullName>
    </submittedName>
</protein>
<comment type="caution">
    <text evidence="3">The sequence shown here is derived from an EMBL/GenBank/DDBJ whole genome shotgun (WGS) entry which is preliminary data.</text>
</comment>
<accession>A0A317SP90</accession>
<feature type="non-terminal residue" evidence="3">
    <location>
        <position position="1"/>
    </location>
</feature>
<dbReference type="Pfam" id="PF02777">
    <property type="entry name" value="Sod_Fe_C"/>
    <property type="match status" value="2"/>
</dbReference>
<sequence>PPTFHKPRSLHSMPAISLTEEGAPGLFSEKAFKTAWTDYQNHLVEKLGDVTAGTEFDGMDAMDITIATARQPDRASIFNYASQAYNNHFFFQGIGQNHTDAEEMTPQFQAYVTSTFADVAALKTELFAIANSMFGNGYVWLVLDQVGSLRILCTYNAGTPYGPAYRRQDTDMNTGLRLGSELSPYTSAIRHAAKGKMGGWVIPVLNVSVWEHTWLEDFGILGKDDYLKAWWDHIDWVVVQGRFPNKGAARVPMSK</sequence>
<comment type="function">
    <text evidence="1">Component of the mitochondrial ribosome (mitoribosome), a dedicated translation machinery responsible for the synthesis of mitochondrial genome-encoded proteins, including at least some of the essential transmembrane subunits of the mitochondrial respiratory chain. The mitoribosomes are attached to the mitochondrial inner membrane and translation products are cotranslationally integrated into the membrane.</text>
</comment>
<dbReference type="InterPro" id="IPR036324">
    <property type="entry name" value="Mn/Fe_SOD_N_sf"/>
</dbReference>
<proteinExistence type="predicted"/>
<gene>
    <name evidence="3" type="ORF">C7212DRAFT_197300</name>
</gene>
<dbReference type="EMBL" id="PYWC01000035">
    <property type="protein sequence ID" value="PWW76225.1"/>
    <property type="molecule type" value="Genomic_DNA"/>
</dbReference>
<dbReference type="SUPFAM" id="SSF54719">
    <property type="entry name" value="Fe,Mn superoxide dismutase (SOD), C-terminal domain"/>
    <property type="match status" value="1"/>
</dbReference>
<dbReference type="GO" id="GO:0046872">
    <property type="term" value="F:metal ion binding"/>
    <property type="evidence" value="ECO:0007669"/>
    <property type="project" value="InterPro"/>
</dbReference>
<evidence type="ECO:0000259" key="2">
    <source>
        <dbReference type="Pfam" id="PF02777"/>
    </source>
</evidence>
<dbReference type="InterPro" id="IPR019832">
    <property type="entry name" value="Mn/Fe_SOD_C"/>
</dbReference>
<dbReference type="PANTHER" id="PTHR43595:SF2">
    <property type="entry name" value="SMALL RIBOSOMAL SUBUNIT PROTEIN MS42"/>
    <property type="match status" value="1"/>
</dbReference>
<evidence type="ECO:0000313" key="4">
    <source>
        <dbReference type="Proteomes" id="UP000246991"/>
    </source>
</evidence>
<reference evidence="3 4" key="1">
    <citation type="submission" date="2018-03" db="EMBL/GenBank/DDBJ databases">
        <title>Genomes of Pezizomycetes fungi and the evolution of truffles.</title>
        <authorList>
            <person name="Murat C."/>
            <person name="Payen T."/>
            <person name="Noel B."/>
            <person name="Kuo A."/>
            <person name="Martin F.M."/>
        </authorList>
    </citation>
    <scope>NUCLEOTIDE SEQUENCE [LARGE SCALE GENOMIC DNA]</scope>
    <source>
        <strain evidence="3">091103-1</strain>
    </source>
</reference>
<evidence type="ECO:0000256" key="1">
    <source>
        <dbReference type="ARBA" id="ARBA00037226"/>
    </source>
</evidence>
<dbReference type="Proteomes" id="UP000246991">
    <property type="component" value="Unassembled WGS sequence"/>
</dbReference>
<name>A0A317SP90_9PEZI</name>
<dbReference type="InterPro" id="IPR036314">
    <property type="entry name" value="SOD_C_sf"/>
</dbReference>
<dbReference type="SUPFAM" id="SSF46609">
    <property type="entry name" value="Fe,Mn superoxide dismutase (SOD), N-terminal domain"/>
    <property type="match status" value="1"/>
</dbReference>
<dbReference type="GO" id="GO:0004784">
    <property type="term" value="F:superoxide dismutase activity"/>
    <property type="evidence" value="ECO:0007669"/>
    <property type="project" value="InterPro"/>
</dbReference>
<dbReference type="Gene3D" id="3.55.40.20">
    <property type="entry name" value="Iron/manganese superoxide dismutase, C-terminal domain"/>
    <property type="match status" value="1"/>
</dbReference>
<evidence type="ECO:0000313" key="3">
    <source>
        <dbReference type="EMBL" id="PWW76225.1"/>
    </source>
</evidence>
<dbReference type="PANTHER" id="PTHR43595">
    <property type="entry name" value="37S RIBOSOMAL PROTEIN S26, MITOCHONDRIAL"/>
    <property type="match status" value="1"/>
</dbReference>
<keyword evidence="4" id="KW-1185">Reference proteome</keyword>
<dbReference type="AlphaFoldDB" id="A0A317SP90"/>
<feature type="domain" description="Manganese/iron superoxide dismutase C-terminal" evidence="2">
    <location>
        <begin position="107"/>
        <end position="161"/>
    </location>
</feature>
<dbReference type="STRING" id="42249.A0A317SP90"/>